<dbReference type="EMBL" id="JAHXPT010000002">
    <property type="protein sequence ID" value="MBW6409229.1"/>
    <property type="molecule type" value="Genomic_DNA"/>
</dbReference>
<gene>
    <name evidence="3" type="primary">cbiG</name>
    <name evidence="3" type="ORF">KYD98_03920</name>
</gene>
<dbReference type="SUPFAM" id="SSF159664">
    <property type="entry name" value="CobE/GbiG C-terminal domain-like"/>
    <property type="match status" value="1"/>
</dbReference>
<sequence length="362" mass="40479">MISIICPSPKGKEMAYFLKKSFNGILYIKEEGNNCECELDSSKEINSFNNLYSTYDFNLSNVTKEAFNNSNGIIFISSTGIAVRAIAPFIKTKDKDPGVVVVDLANKYSISLLSGHLGGGNELATKISKLLNNTPIITTATDNLGIVAPDVLAKHNDFIIEDLKKAKYISSLLVKGNLVGIKDDYKKLDKLKGYELIPMLREDSIWITHKIKADKDKIYETKELNLNNGLDYSKILRLIKKDLILGIGCRRDTPSEKLEECIRKYLTMNNLDIKAVKEIVSIDIKKNEKAIIDLSKTLECEFKTFSVDEIKKVEDKFEKSDFVLKNVGVYNVCEPCVDLSGGKIIVNKIKDNGITLCIGVKE</sequence>
<keyword evidence="4" id="KW-1185">Reference proteome</keyword>
<dbReference type="InterPro" id="IPR038029">
    <property type="entry name" value="GbiG_N_sf"/>
</dbReference>
<dbReference type="InterPro" id="IPR021744">
    <property type="entry name" value="CbiG_N"/>
</dbReference>
<evidence type="ECO:0000259" key="2">
    <source>
        <dbReference type="Pfam" id="PF11760"/>
    </source>
</evidence>
<dbReference type="RefSeq" id="WP_219778279.1">
    <property type="nucleotide sequence ID" value="NZ_JAHXPT010000002.1"/>
</dbReference>
<dbReference type="Pfam" id="PF01890">
    <property type="entry name" value="CbiG_C"/>
    <property type="match status" value="1"/>
</dbReference>
<dbReference type="EC" id="3.7.1.12" evidence="3"/>
<accession>A0ABS7AKQ3</accession>
<dbReference type="PANTHER" id="PTHR37477:SF1">
    <property type="entry name" value="COBALT-PRECORRIN-5A HYDROLASE"/>
    <property type="match status" value="1"/>
</dbReference>
<proteinExistence type="predicted"/>
<dbReference type="SUPFAM" id="SSF159672">
    <property type="entry name" value="CbiG N-terminal domain-like"/>
    <property type="match status" value="1"/>
</dbReference>
<name>A0ABS7AKQ3_9CLOT</name>
<feature type="domain" description="Cobalamin synthesis G N-terminal" evidence="2">
    <location>
        <begin position="62"/>
        <end position="142"/>
    </location>
</feature>
<evidence type="ECO:0000259" key="1">
    <source>
        <dbReference type="Pfam" id="PF01890"/>
    </source>
</evidence>
<protein>
    <submittedName>
        <fullName evidence="3">Cobalt-precorrin 5A hydrolase</fullName>
        <ecNumber evidence="3">3.7.1.12</ecNumber>
    </submittedName>
</protein>
<dbReference type="Gene3D" id="3.40.50.11220">
    <property type="match status" value="1"/>
</dbReference>
<dbReference type="NCBIfam" id="NF004466">
    <property type="entry name" value="PRK05788.1-4"/>
    <property type="match status" value="1"/>
</dbReference>
<feature type="domain" description="CobE/GbiG C-terminal" evidence="1">
    <location>
        <begin position="243"/>
        <end position="358"/>
    </location>
</feature>
<evidence type="ECO:0000313" key="4">
    <source>
        <dbReference type="Proteomes" id="UP001519921"/>
    </source>
</evidence>
<reference evidence="3 4" key="1">
    <citation type="submission" date="2021-07" db="EMBL/GenBank/DDBJ databases">
        <title>Clostridium weizhouense sp. nov., an anaerobic bacterium isolated from activated sludge of Petroleum wastewater.</title>
        <authorList>
            <person name="Li Q."/>
        </authorList>
    </citation>
    <scope>NUCLEOTIDE SEQUENCE [LARGE SCALE GENOMIC DNA]</scope>
    <source>
        <strain evidence="3 4">YB-6</strain>
    </source>
</reference>
<dbReference type="PANTHER" id="PTHR37477">
    <property type="entry name" value="COBALT-PRECORRIN-5A HYDROLASE"/>
    <property type="match status" value="1"/>
</dbReference>
<dbReference type="InterPro" id="IPR052553">
    <property type="entry name" value="CbiG_hydrolase"/>
</dbReference>
<dbReference type="GO" id="GO:0043779">
    <property type="term" value="F:cobalt-precorrin-5A acetaldehyde-lyase activity"/>
    <property type="evidence" value="ECO:0007669"/>
    <property type="project" value="UniProtKB-EC"/>
</dbReference>
<evidence type="ECO:0000313" key="3">
    <source>
        <dbReference type="EMBL" id="MBW6409229.1"/>
    </source>
</evidence>
<dbReference type="InterPro" id="IPR036518">
    <property type="entry name" value="CobE/GbiG_C_sf"/>
</dbReference>
<dbReference type="Proteomes" id="UP001519921">
    <property type="component" value="Unassembled WGS sequence"/>
</dbReference>
<dbReference type="Gene3D" id="3.30.420.180">
    <property type="entry name" value="CobE/GbiG C-terminal domain"/>
    <property type="match status" value="1"/>
</dbReference>
<dbReference type="Pfam" id="PF11760">
    <property type="entry name" value="CbiG_N"/>
    <property type="match status" value="1"/>
</dbReference>
<comment type="caution">
    <text evidence="3">The sequence shown here is derived from an EMBL/GenBank/DDBJ whole genome shotgun (WGS) entry which is preliminary data.</text>
</comment>
<dbReference type="InterPro" id="IPR002750">
    <property type="entry name" value="CobE/GbiG_C"/>
</dbReference>
<keyword evidence="3" id="KW-0378">Hydrolase</keyword>
<organism evidence="3 4">
    <name type="scientific">Clostridium weizhouense</name>
    <dbReference type="NCBI Taxonomy" id="2859781"/>
    <lineage>
        <taxon>Bacteria</taxon>
        <taxon>Bacillati</taxon>
        <taxon>Bacillota</taxon>
        <taxon>Clostridia</taxon>
        <taxon>Eubacteriales</taxon>
        <taxon>Clostridiaceae</taxon>
        <taxon>Clostridium</taxon>
    </lineage>
</organism>